<feature type="transmembrane region" description="Helical" evidence="5">
    <location>
        <begin position="91"/>
        <end position="109"/>
    </location>
</feature>
<evidence type="ECO:0000256" key="3">
    <source>
        <dbReference type="ARBA" id="ARBA00022989"/>
    </source>
</evidence>
<evidence type="ECO:0000256" key="4">
    <source>
        <dbReference type="ARBA" id="ARBA00023136"/>
    </source>
</evidence>
<keyword evidence="2 5" id="KW-0812">Transmembrane</keyword>
<accession>A0AAN9Y4K6</accession>
<proteinExistence type="predicted"/>
<keyword evidence="3 5" id="KW-1133">Transmembrane helix</keyword>
<sequence>MLSDAENLEDESPLLPDNLVENGINETDDRWNIALLLFLYLLQGIPLGLSAAIPIILTNRKIDYKDQLGFSAIDAVSPLKLVENGVPKDRLALLAIPLVPMQIILPFLISKYMVGPRPMDCYLSVIPLR</sequence>
<reference evidence="6 7" key="1">
    <citation type="submission" date="2024-03" db="EMBL/GenBank/DDBJ databases">
        <title>Adaptation during the transition from Ophiocordyceps entomopathogen to insect associate is accompanied by gene loss and intensified selection.</title>
        <authorList>
            <person name="Ward C.M."/>
            <person name="Onetto C.A."/>
            <person name="Borneman A.R."/>
        </authorList>
    </citation>
    <scope>NUCLEOTIDE SEQUENCE [LARGE SCALE GENOMIC DNA]</scope>
    <source>
        <strain evidence="6">AWRI1</strain>
        <tissue evidence="6">Single Adult Female</tissue>
    </source>
</reference>
<dbReference type="EMBL" id="JBBCAQ010000020">
    <property type="protein sequence ID" value="KAK7593139.1"/>
    <property type="molecule type" value="Genomic_DNA"/>
</dbReference>
<feature type="transmembrane region" description="Helical" evidence="5">
    <location>
        <begin position="33"/>
        <end position="57"/>
    </location>
</feature>
<dbReference type="InterPro" id="IPR004752">
    <property type="entry name" value="AmpG_permease/AT-1"/>
</dbReference>
<dbReference type="PANTHER" id="PTHR12778">
    <property type="entry name" value="SOLUTE CARRIER FAMILY 33 ACETYL-COA TRANSPORTER -RELATED"/>
    <property type="match status" value="1"/>
</dbReference>
<protein>
    <submittedName>
        <fullName evidence="6">Uncharacterized protein</fullName>
    </submittedName>
</protein>
<dbReference type="PANTHER" id="PTHR12778:SF9">
    <property type="entry name" value="ACETYL-COENZYME A TRANSPORTER 1"/>
    <property type="match status" value="1"/>
</dbReference>
<keyword evidence="7" id="KW-1185">Reference proteome</keyword>
<gene>
    <name evidence="6" type="ORF">V9T40_007891</name>
</gene>
<keyword evidence="4 5" id="KW-0472">Membrane</keyword>
<comment type="subcellular location">
    <subcellularLocation>
        <location evidence="1">Membrane</location>
        <topology evidence="1">Multi-pass membrane protein</topology>
    </subcellularLocation>
</comment>
<evidence type="ECO:0000256" key="2">
    <source>
        <dbReference type="ARBA" id="ARBA00022692"/>
    </source>
</evidence>
<dbReference type="Proteomes" id="UP001367676">
    <property type="component" value="Unassembled WGS sequence"/>
</dbReference>
<evidence type="ECO:0000313" key="7">
    <source>
        <dbReference type="Proteomes" id="UP001367676"/>
    </source>
</evidence>
<evidence type="ECO:0000313" key="6">
    <source>
        <dbReference type="EMBL" id="KAK7593139.1"/>
    </source>
</evidence>
<name>A0AAN9Y4K6_9HEMI</name>
<dbReference type="GO" id="GO:0016020">
    <property type="term" value="C:membrane"/>
    <property type="evidence" value="ECO:0007669"/>
    <property type="project" value="UniProtKB-SubCell"/>
</dbReference>
<evidence type="ECO:0000256" key="1">
    <source>
        <dbReference type="ARBA" id="ARBA00004141"/>
    </source>
</evidence>
<evidence type="ECO:0000256" key="5">
    <source>
        <dbReference type="SAM" id="Phobius"/>
    </source>
</evidence>
<comment type="caution">
    <text evidence="6">The sequence shown here is derived from an EMBL/GenBank/DDBJ whole genome shotgun (WGS) entry which is preliminary data.</text>
</comment>
<organism evidence="6 7">
    <name type="scientific">Parthenolecanium corni</name>
    <dbReference type="NCBI Taxonomy" id="536013"/>
    <lineage>
        <taxon>Eukaryota</taxon>
        <taxon>Metazoa</taxon>
        <taxon>Ecdysozoa</taxon>
        <taxon>Arthropoda</taxon>
        <taxon>Hexapoda</taxon>
        <taxon>Insecta</taxon>
        <taxon>Pterygota</taxon>
        <taxon>Neoptera</taxon>
        <taxon>Paraneoptera</taxon>
        <taxon>Hemiptera</taxon>
        <taxon>Sternorrhyncha</taxon>
        <taxon>Coccoidea</taxon>
        <taxon>Coccidae</taxon>
        <taxon>Parthenolecanium</taxon>
    </lineage>
</organism>
<dbReference type="AlphaFoldDB" id="A0AAN9Y4K6"/>